<dbReference type="InterPro" id="IPR036513">
    <property type="entry name" value="STAS_dom_sf"/>
</dbReference>
<name>A0A645ILD9_9ZZZZ</name>
<dbReference type="PROSITE" id="PS50110">
    <property type="entry name" value="RESPONSE_REGULATORY"/>
    <property type="match status" value="1"/>
</dbReference>
<dbReference type="EMBL" id="VSSQ01117368">
    <property type="protein sequence ID" value="MPN51846.1"/>
    <property type="molecule type" value="Genomic_DNA"/>
</dbReference>
<dbReference type="SUPFAM" id="SSF52172">
    <property type="entry name" value="CheY-like"/>
    <property type="match status" value="1"/>
</dbReference>
<dbReference type="AlphaFoldDB" id="A0A645ILD9"/>
<organism evidence="2">
    <name type="scientific">bioreactor metagenome</name>
    <dbReference type="NCBI Taxonomy" id="1076179"/>
    <lineage>
        <taxon>unclassified sequences</taxon>
        <taxon>metagenomes</taxon>
        <taxon>ecological metagenomes</taxon>
    </lineage>
</organism>
<comment type="caution">
    <text evidence="2">The sequence shown here is derived from an EMBL/GenBank/DDBJ whole genome shotgun (WGS) entry which is preliminary data.</text>
</comment>
<dbReference type="GO" id="GO:0000160">
    <property type="term" value="P:phosphorelay signal transduction system"/>
    <property type="evidence" value="ECO:0007669"/>
    <property type="project" value="InterPro"/>
</dbReference>
<dbReference type="InterPro" id="IPR001789">
    <property type="entry name" value="Sig_transdc_resp-reg_receiver"/>
</dbReference>
<proteinExistence type="predicted"/>
<evidence type="ECO:0000259" key="1">
    <source>
        <dbReference type="PROSITE" id="PS50110"/>
    </source>
</evidence>
<dbReference type="InterPro" id="IPR011006">
    <property type="entry name" value="CheY-like_superfamily"/>
</dbReference>
<reference evidence="2" key="1">
    <citation type="submission" date="2019-08" db="EMBL/GenBank/DDBJ databases">
        <authorList>
            <person name="Kucharzyk K."/>
            <person name="Murdoch R.W."/>
            <person name="Higgins S."/>
            <person name="Loffler F."/>
        </authorList>
    </citation>
    <scope>NUCLEOTIDE SEQUENCE</scope>
</reference>
<accession>A0A645ILD9</accession>
<dbReference type="Gene3D" id="3.30.750.24">
    <property type="entry name" value="STAS domain"/>
    <property type="match status" value="1"/>
</dbReference>
<gene>
    <name evidence="2" type="ORF">SDC9_199496</name>
</gene>
<protein>
    <recommendedName>
        <fullName evidence="1">Response regulatory domain-containing protein</fullName>
    </recommendedName>
</protein>
<evidence type="ECO:0000313" key="2">
    <source>
        <dbReference type="EMBL" id="MPN51846.1"/>
    </source>
</evidence>
<feature type="domain" description="Response regulatory" evidence="1">
    <location>
        <begin position="1"/>
        <end position="39"/>
    </location>
</feature>
<sequence length="164" mass="18073">MSVKTATDEQTRAQQLGFTGIVTKPIDMDDLKLKITRALNLDTSYKYFQRQENCLVMRLPANFGPTVANDVSINLRAKVCEAVDAGLSKLVLDLSQLKSADVALIKLGLSTIQLCQELDIRCAMIGSEAVCRECKNYEETKDWQFVSTIADALDNLNGKNLAPA</sequence>